<dbReference type="SUPFAM" id="SSF52317">
    <property type="entry name" value="Class I glutamine amidotransferase-like"/>
    <property type="match status" value="1"/>
</dbReference>
<sequence length="353" mass="41087">MNNFQKVFFAAVSILFLIGGTLWFHNNYELKDIEEYTGFRGEARSNHLFAARVFLKRMGIPAEKKDGLFKLPSTDSVILIDTERATLPQKTLDELMRWVKRGGHLIIRARTPDFESTDANEDSTNSEGKADKAKKNEVTLLPNFKPDFFEKALGIRLFSSVTIDEEELPIKVQLPERKQALDLDLDFFYPLQASHKADYQQAYKKKVFWHEERVENGRISLLASLDFLGNSALDKADHAELLWYLVHRQHEQPQAVWLIHQDDMPPLWQLLWKHAWPFVIAVLLLVPLTIWAYSPRFGPSQPTPPPHRRRILEHIEASGLFMWKRFTQQHDTHYQAFADAVKQLSRSRNTNEL</sequence>
<feature type="domain" description="DUF4350" evidence="2">
    <location>
        <begin position="50"/>
        <end position="246"/>
    </location>
</feature>
<reference evidence="3" key="2">
    <citation type="submission" date="2023-04" db="EMBL/GenBank/DDBJ databases">
        <authorList>
            <person name="Beletskiy A.V."/>
            <person name="Mardanov A.V."/>
            <person name="Ravin N.V."/>
        </authorList>
    </citation>
    <scope>NUCLEOTIDE SEQUENCE</scope>
    <source>
        <strain evidence="3">GKL-01</strain>
    </source>
</reference>
<evidence type="ECO:0000256" key="1">
    <source>
        <dbReference type="SAM" id="Phobius"/>
    </source>
</evidence>
<dbReference type="Pfam" id="PF14258">
    <property type="entry name" value="DUF4350"/>
    <property type="match status" value="1"/>
</dbReference>
<dbReference type="KEGG" id="tdu:QJT80_10785"/>
<name>A0AA95KE20_9GAMM</name>
<keyword evidence="1" id="KW-0472">Membrane</keyword>
<evidence type="ECO:0000259" key="2">
    <source>
        <dbReference type="Pfam" id="PF14258"/>
    </source>
</evidence>
<evidence type="ECO:0000313" key="3">
    <source>
        <dbReference type="EMBL" id="WGZ89986.1"/>
    </source>
</evidence>
<keyword evidence="1" id="KW-1133">Transmembrane helix</keyword>
<dbReference type="AlphaFoldDB" id="A0AA95KE20"/>
<keyword evidence="1" id="KW-0812">Transmembrane</keyword>
<reference evidence="3" key="1">
    <citation type="journal article" date="2023" name="Int. J. Mol. Sci.">
        <title>Metagenomics Revealed a New Genus 'Candidatus Thiocaldithrix dubininis' gen. nov., sp. nov. and a New Species 'Candidatus Thiothrix putei' sp. nov. in the Family Thiotrichaceae, Some Members of Which Have Traits of Both Na+- and H+-Motive Energetics.</title>
        <authorList>
            <person name="Ravin N.V."/>
            <person name="Muntyan M.S."/>
            <person name="Smolyakov D.D."/>
            <person name="Rudenko T.S."/>
            <person name="Beletsky A.V."/>
            <person name="Mardanov A.V."/>
            <person name="Grabovich M.Y."/>
        </authorList>
    </citation>
    <scope>NUCLEOTIDE SEQUENCE</scope>
    <source>
        <strain evidence="3">GKL-01</strain>
    </source>
</reference>
<dbReference type="EMBL" id="CP124755">
    <property type="protein sequence ID" value="WGZ89986.1"/>
    <property type="molecule type" value="Genomic_DNA"/>
</dbReference>
<gene>
    <name evidence="3" type="ORF">QJT80_10785</name>
</gene>
<dbReference type="Proteomes" id="UP001300672">
    <property type="component" value="Chromosome"/>
</dbReference>
<feature type="transmembrane region" description="Helical" evidence="1">
    <location>
        <begin position="7"/>
        <end position="25"/>
    </location>
</feature>
<proteinExistence type="predicted"/>
<dbReference type="InterPro" id="IPR025646">
    <property type="entry name" value="DUF4350"/>
</dbReference>
<organism evidence="3">
    <name type="scientific">Candidatus Thiocaldithrix dubininis</name>
    <dbReference type="NCBI Taxonomy" id="3080823"/>
    <lineage>
        <taxon>Bacteria</taxon>
        <taxon>Pseudomonadati</taxon>
        <taxon>Pseudomonadota</taxon>
        <taxon>Gammaproteobacteria</taxon>
        <taxon>Thiotrichales</taxon>
        <taxon>Thiotrichaceae</taxon>
        <taxon>Candidatus Thiocaldithrix</taxon>
    </lineage>
</organism>
<dbReference type="InterPro" id="IPR029062">
    <property type="entry name" value="Class_I_gatase-like"/>
</dbReference>
<protein>
    <submittedName>
        <fullName evidence="3">DUF4350 domain-containing protein</fullName>
    </submittedName>
</protein>
<accession>A0AA95KE20</accession>